<evidence type="ECO:0000313" key="4">
    <source>
        <dbReference type="Proteomes" id="UP000244240"/>
    </source>
</evidence>
<dbReference type="EMBL" id="QBKR01000016">
    <property type="protein sequence ID" value="PTX58461.1"/>
    <property type="molecule type" value="Genomic_DNA"/>
</dbReference>
<reference evidence="3 4" key="1">
    <citation type="submission" date="2018-04" db="EMBL/GenBank/DDBJ databases">
        <title>Genomic Encyclopedia of Archaeal and Bacterial Type Strains, Phase II (KMG-II): from individual species to whole genera.</title>
        <authorList>
            <person name="Goeker M."/>
        </authorList>
    </citation>
    <scope>NUCLEOTIDE SEQUENCE [LARGE SCALE GENOMIC DNA]</scope>
    <source>
        <strain evidence="3 4">DSM 45787</strain>
    </source>
</reference>
<dbReference type="PANTHER" id="PTHR46112">
    <property type="entry name" value="AMINOPEPTIDASE"/>
    <property type="match status" value="1"/>
</dbReference>
<dbReference type="SUPFAM" id="SSF53092">
    <property type="entry name" value="Creatinase/prolidase N-terminal domain"/>
    <property type="match status" value="1"/>
</dbReference>
<dbReference type="Proteomes" id="UP000244240">
    <property type="component" value="Unassembled WGS sequence"/>
</dbReference>
<proteinExistence type="predicted"/>
<dbReference type="InterPro" id="IPR029149">
    <property type="entry name" value="Creatin/AminoP/Spt16_N"/>
</dbReference>
<dbReference type="InterPro" id="IPR050659">
    <property type="entry name" value="Peptidase_M24B"/>
</dbReference>
<comment type="caution">
    <text evidence="3">The sequence shown here is derived from an EMBL/GenBank/DDBJ whole genome shotgun (WGS) entry which is preliminary data.</text>
</comment>
<dbReference type="PANTHER" id="PTHR46112:SF2">
    <property type="entry name" value="XAA-PRO AMINOPEPTIDASE P-RELATED"/>
    <property type="match status" value="1"/>
</dbReference>
<dbReference type="InterPro" id="IPR036005">
    <property type="entry name" value="Creatinase/aminopeptidase-like"/>
</dbReference>
<feature type="domain" description="Peptidase M24" evidence="1">
    <location>
        <begin position="167"/>
        <end position="376"/>
    </location>
</feature>
<dbReference type="Pfam" id="PF00557">
    <property type="entry name" value="Peptidase_M24"/>
    <property type="match status" value="1"/>
</dbReference>
<dbReference type="InterPro" id="IPR000587">
    <property type="entry name" value="Creatinase_N"/>
</dbReference>
<feature type="domain" description="Creatinase N-terminal" evidence="2">
    <location>
        <begin position="15"/>
        <end position="160"/>
    </location>
</feature>
<dbReference type="AlphaFoldDB" id="A0A2T6BQU4"/>
<dbReference type="SUPFAM" id="SSF55920">
    <property type="entry name" value="Creatinase/aminopeptidase"/>
    <property type="match status" value="1"/>
</dbReference>
<accession>A0A2T6BQU4</accession>
<dbReference type="InterPro" id="IPR000994">
    <property type="entry name" value="Pept_M24"/>
</dbReference>
<sequence length="407" mass="45829">MRGILPFPVSEFTERLNNTKRLMEEAGIEVLLVSDPANMNYLSGYDGWSFYVPQMLVVIADEEQPIWIGRKQDANGAKLTTWFHPDQIIPYPDEYVQSAGRHPMDFVSDILTQIGQSNRRIGVELDAYYFSARSYEQLKIKMPNTRFIDATLLVNRVRMVKSDQEIEFMRRAARIVEGAMREGIRSIGAGVRECDVAANISYAQVKGTPDYGGDYPSIVPLLPSGIKTCTPHLTWSDSRYRKGDAVILELAGCHKRYHSPMARTAVIGSASPKLKDLAEVVIEGLNVTLEAIRPGMTCEEVERAWRKVIERRGYFKDSRLGYSVGLNYPPDWGEHTASLRLGDQTVLQPNMTFHLIPGIWMDHYGVELSETFRVTETGCEVLANFPRELFEICEPPLAAISVEESGA</sequence>
<organism evidence="3 4">
    <name type="scientific">Melghirimyces profundicolus</name>
    <dbReference type="NCBI Taxonomy" id="1242148"/>
    <lineage>
        <taxon>Bacteria</taxon>
        <taxon>Bacillati</taxon>
        <taxon>Bacillota</taxon>
        <taxon>Bacilli</taxon>
        <taxon>Bacillales</taxon>
        <taxon>Thermoactinomycetaceae</taxon>
        <taxon>Melghirimyces</taxon>
    </lineage>
</organism>
<dbReference type="Pfam" id="PF01321">
    <property type="entry name" value="Creatinase_N"/>
    <property type="match status" value="1"/>
</dbReference>
<dbReference type="Gene3D" id="3.40.350.10">
    <property type="entry name" value="Creatinase/prolidase N-terminal domain"/>
    <property type="match status" value="1"/>
</dbReference>
<gene>
    <name evidence="3" type="ORF">C8P63_11648</name>
</gene>
<protein>
    <submittedName>
        <fullName evidence="3">Xaa-Pro dipeptidase</fullName>
    </submittedName>
</protein>
<name>A0A2T6BQU4_9BACL</name>
<dbReference type="Gene3D" id="3.90.230.10">
    <property type="entry name" value="Creatinase/methionine aminopeptidase superfamily"/>
    <property type="match status" value="1"/>
</dbReference>
<evidence type="ECO:0000259" key="1">
    <source>
        <dbReference type="Pfam" id="PF00557"/>
    </source>
</evidence>
<keyword evidence="4" id="KW-1185">Reference proteome</keyword>
<evidence type="ECO:0000259" key="2">
    <source>
        <dbReference type="Pfam" id="PF01321"/>
    </source>
</evidence>
<evidence type="ECO:0000313" key="3">
    <source>
        <dbReference type="EMBL" id="PTX58461.1"/>
    </source>
</evidence>
<dbReference type="CDD" id="cd01066">
    <property type="entry name" value="APP_MetAP"/>
    <property type="match status" value="1"/>
</dbReference>